<organism evidence="1 2">
    <name type="scientific">Halobacillus dabanensis</name>
    <dbReference type="NCBI Taxonomy" id="240302"/>
    <lineage>
        <taxon>Bacteria</taxon>
        <taxon>Bacillati</taxon>
        <taxon>Bacillota</taxon>
        <taxon>Bacilli</taxon>
        <taxon>Bacillales</taxon>
        <taxon>Bacillaceae</taxon>
        <taxon>Halobacillus</taxon>
    </lineage>
</organism>
<dbReference type="Proteomes" id="UP000183557">
    <property type="component" value="Unassembled WGS sequence"/>
</dbReference>
<accession>A0A1I3WNI5</accession>
<dbReference type="AlphaFoldDB" id="A0A1I3WNI5"/>
<sequence>MNHLCNKLKNLCQEWSELHSLSLSLVFFNSPNDFQTAFLRPKTKEIHINKAHLHTDDPFYTLAHEVGHAIDFEKTGRFSQIAASFQEAQSHLTRTNDLEAMRKAYRKHIQWQYEAEVKAWVLAEKLLIRSNLLIDSEAFHKEKELSLASYRFAYPRTYKRMHTAFQMRQAFDHLGYKGSRLRFVTQSNESTQYIAEQDQLIIGCGAVRTRCPEGMRSFQFGIFDALYHKASVIKGDNQSFEREAISLGKEVPSSRLKRKRVRLVFRMRELEKKRRQLVLRQVSVIDSALIAFLDKKKRETEKIIRSYESMWANTTFPKNNSA</sequence>
<protein>
    <submittedName>
        <fullName evidence="1">Uncharacterized protein</fullName>
    </submittedName>
</protein>
<name>A0A1I3WNI5_HALDA</name>
<evidence type="ECO:0000313" key="2">
    <source>
        <dbReference type="Proteomes" id="UP000183557"/>
    </source>
</evidence>
<dbReference type="EMBL" id="FOSB01000007">
    <property type="protein sequence ID" value="SFK08713.1"/>
    <property type="molecule type" value="Genomic_DNA"/>
</dbReference>
<dbReference type="RefSeq" id="WP_075036972.1">
    <property type="nucleotide sequence ID" value="NZ_FOSB01000007.1"/>
</dbReference>
<gene>
    <name evidence="1" type="ORF">SAMN04487936_10741</name>
</gene>
<evidence type="ECO:0000313" key="1">
    <source>
        <dbReference type="EMBL" id="SFK08713.1"/>
    </source>
</evidence>
<proteinExistence type="predicted"/>
<dbReference type="OrthoDB" id="2858721at2"/>
<keyword evidence="2" id="KW-1185">Reference proteome</keyword>
<reference evidence="2" key="1">
    <citation type="submission" date="2016-10" db="EMBL/GenBank/DDBJ databases">
        <authorList>
            <person name="Varghese N."/>
            <person name="Submissions S."/>
        </authorList>
    </citation>
    <scope>NUCLEOTIDE SEQUENCE [LARGE SCALE GENOMIC DNA]</scope>
    <source>
        <strain evidence="2">CGMCC 1.3704</strain>
    </source>
</reference>